<accession>A0A8R1Z2K3</accession>
<reference evidence="2" key="2">
    <citation type="submission" date="2022-06" db="UniProtKB">
        <authorList>
            <consortium name="EnsemblMetazoa"/>
        </authorList>
    </citation>
    <scope>IDENTIFICATION</scope>
    <source>
        <strain evidence="2">PS312</strain>
    </source>
</reference>
<evidence type="ECO:0000313" key="2">
    <source>
        <dbReference type="EnsemblMetazoa" id="PPA42104.1"/>
    </source>
</evidence>
<gene>
    <name evidence="2" type="primary">WBGene00280473</name>
</gene>
<evidence type="ECO:0000313" key="3">
    <source>
        <dbReference type="Proteomes" id="UP000005239"/>
    </source>
</evidence>
<evidence type="ECO:0000256" key="1">
    <source>
        <dbReference type="SAM" id="MobiDB-lite"/>
    </source>
</evidence>
<feature type="region of interest" description="Disordered" evidence="1">
    <location>
        <begin position="110"/>
        <end position="155"/>
    </location>
</feature>
<dbReference type="AlphaFoldDB" id="A0A2A6C186"/>
<reference evidence="3" key="1">
    <citation type="journal article" date="2008" name="Nat. Genet.">
        <title>The Pristionchus pacificus genome provides a unique perspective on nematode lifestyle and parasitism.</title>
        <authorList>
            <person name="Dieterich C."/>
            <person name="Clifton S.W."/>
            <person name="Schuster L.N."/>
            <person name="Chinwalla A."/>
            <person name="Delehaunty K."/>
            <person name="Dinkelacker I."/>
            <person name="Fulton L."/>
            <person name="Fulton R."/>
            <person name="Godfrey J."/>
            <person name="Minx P."/>
            <person name="Mitreva M."/>
            <person name="Roeseler W."/>
            <person name="Tian H."/>
            <person name="Witte H."/>
            <person name="Yang S.P."/>
            <person name="Wilson R.K."/>
            <person name="Sommer R.J."/>
        </authorList>
    </citation>
    <scope>NUCLEOTIDE SEQUENCE [LARGE SCALE GENOMIC DNA]</scope>
    <source>
        <strain evidence="3">PS312</strain>
    </source>
</reference>
<sequence>CRSSSRPPPPDASDATTSDCTATISSLHHADEDEMLTWEQKDQELECDSERELRERQRASLVQQFDGGLPVQAGSVPTGALKLLINMGVTSILPEPTPIDEHLVNAIQFEGEPAAKRPRREESSAATSSGDQSAVLLEACPYAAGANDDDELPEN</sequence>
<keyword evidence="3" id="KW-1185">Reference proteome</keyword>
<dbReference type="Proteomes" id="UP000005239">
    <property type="component" value="Unassembled WGS sequence"/>
</dbReference>
<accession>A0A2A6C186</accession>
<feature type="compositionally biased region" description="Basic and acidic residues" evidence="1">
    <location>
        <begin position="113"/>
        <end position="123"/>
    </location>
</feature>
<proteinExistence type="predicted"/>
<dbReference type="EnsemblMetazoa" id="PPA42104.1">
    <property type="protein sequence ID" value="PPA42104.1"/>
    <property type="gene ID" value="WBGene00280473"/>
</dbReference>
<protein>
    <submittedName>
        <fullName evidence="2">Uncharacterized protein</fullName>
    </submittedName>
</protein>
<name>A0A2A6C186_PRIPA</name>
<organism evidence="2 3">
    <name type="scientific">Pristionchus pacificus</name>
    <name type="common">Parasitic nematode worm</name>
    <dbReference type="NCBI Taxonomy" id="54126"/>
    <lineage>
        <taxon>Eukaryota</taxon>
        <taxon>Metazoa</taxon>
        <taxon>Ecdysozoa</taxon>
        <taxon>Nematoda</taxon>
        <taxon>Chromadorea</taxon>
        <taxon>Rhabditida</taxon>
        <taxon>Rhabditina</taxon>
        <taxon>Diplogasteromorpha</taxon>
        <taxon>Diplogasteroidea</taxon>
        <taxon>Neodiplogasteridae</taxon>
        <taxon>Pristionchus</taxon>
    </lineage>
</organism>